<dbReference type="SUPFAM" id="SSF54495">
    <property type="entry name" value="UBC-like"/>
    <property type="match status" value="1"/>
</dbReference>
<dbReference type="PANTHER" id="PTHR24067">
    <property type="entry name" value="UBIQUITIN-CONJUGATING ENZYME E2"/>
    <property type="match status" value="1"/>
</dbReference>
<feature type="domain" description="UBC core" evidence="9">
    <location>
        <begin position="34"/>
        <end position="186"/>
    </location>
</feature>
<accession>A0A8S3U3X6</accession>
<evidence type="ECO:0000256" key="3">
    <source>
        <dbReference type="ARBA" id="ARBA00022741"/>
    </source>
</evidence>
<reference evidence="10" key="1">
    <citation type="submission" date="2021-03" db="EMBL/GenBank/DDBJ databases">
        <authorList>
            <person name="Bekaert M."/>
        </authorList>
    </citation>
    <scope>NUCLEOTIDE SEQUENCE</scope>
</reference>
<dbReference type="GO" id="GO:0032446">
    <property type="term" value="P:protein modification by small protein conjugation"/>
    <property type="evidence" value="ECO:0007669"/>
    <property type="project" value="UniProtKB-ARBA"/>
</dbReference>
<evidence type="ECO:0000256" key="4">
    <source>
        <dbReference type="ARBA" id="ARBA00022786"/>
    </source>
</evidence>
<dbReference type="InterPro" id="IPR016135">
    <property type="entry name" value="UBQ-conjugating_enzyme/RWD"/>
</dbReference>
<evidence type="ECO:0000259" key="9">
    <source>
        <dbReference type="PROSITE" id="PS50127"/>
    </source>
</evidence>
<dbReference type="EC" id="2.3.2.23" evidence="1"/>
<comment type="caution">
    <text evidence="10">The sequence shown here is derived from an EMBL/GenBank/DDBJ whole genome shotgun (WGS) entry which is preliminary data.</text>
</comment>
<organism evidence="10 11">
    <name type="scientific">Mytilus edulis</name>
    <name type="common">Blue mussel</name>
    <dbReference type="NCBI Taxonomy" id="6550"/>
    <lineage>
        <taxon>Eukaryota</taxon>
        <taxon>Metazoa</taxon>
        <taxon>Spiralia</taxon>
        <taxon>Lophotrochozoa</taxon>
        <taxon>Mollusca</taxon>
        <taxon>Bivalvia</taxon>
        <taxon>Autobranchia</taxon>
        <taxon>Pteriomorphia</taxon>
        <taxon>Mytilida</taxon>
        <taxon>Mytiloidea</taxon>
        <taxon>Mytilidae</taxon>
        <taxon>Mytilinae</taxon>
        <taxon>Mytilus</taxon>
    </lineage>
</organism>
<dbReference type="EMBL" id="CAJPWZ010002380">
    <property type="protein sequence ID" value="CAG2237227.1"/>
    <property type="molecule type" value="Genomic_DNA"/>
</dbReference>
<dbReference type="OrthoDB" id="19692at2759"/>
<evidence type="ECO:0000256" key="2">
    <source>
        <dbReference type="ARBA" id="ARBA00022679"/>
    </source>
</evidence>
<evidence type="ECO:0000256" key="8">
    <source>
        <dbReference type="RuleBase" id="RU362109"/>
    </source>
</evidence>
<dbReference type="GO" id="GO:0005524">
    <property type="term" value="F:ATP binding"/>
    <property type="evidence" value="ECO:0007669"/>
    <property type="project" value="UniProtKB-UniRule"/>
</dbReference>
<evidence type="ECO:0000256" key="7">
    <source>
        <dbReference type="PROSITE-ProRule" id="PRU10133"/>
    </source>
</evidence>
<dbReference type="PROSITE" id="PS50127">
    <property type="entry name" value="UBC_2"/>
    <property type="match status" value="1"/>
</dbReference>
<name>A0A8S3U3X6_MYTED</name>
<comment type="similarity">
    <text evidence="8">Belongs to the ubiquitin-conjugating enzyme family.</text>
</comment>
<dbReference type="InterPro" id="IPR000608">
    <property type="entry name" value="UBC"/>
</dbReference>
<comment type="function">
    <text evidence="6">Accepts ubiquitin from the E1 complex and catalyzes its covalent attachment to other proteins. In vitro catalyzes 'Lys-48'-, as well as 'Lys-63'-linked polyubiquitination. May be involved in degradation of muscle-specific proteins. Mediates polyubiquitination of CYP3A4.</text>
</comment>
<feature type="active site" description="Glycyl thioester intermediate" evidence="7">
    <location>
        <position position="120"/>
    </location>
</feature>
<evidence type="ECO:0000256" key="6">
    <source>
        <dbReference type="ARBA" id="ARBA00053162"/>
    </source>
</evidence>
<dbReference type="PROSITE" id="PS00183">
    <property type="entry name" value="UBC_1"/>
    <property type="match status" value="1"/>
</dbReference>
<evidence type="ECO:0000256" key="5">
    <source>
        <dbReference type="ARBA" id="ARBA00022840"/>
    </source>
</evidence>
<dbReference type="SMART" id="SM00212">
    <property type="entry name" value="UBCc"/>
    <property type="match status" value="1"/>
</dbReference>
<keyword evidence="10" id="KW-0012">Acyltransferase</keyword>
<evidence type="ECO:0000256" key="1">
    <source>
        <dbReference type="ARBA" id="ARBA00012486"/>
    </source>
</evidence>
<dbReference type="Gene3D" id="3.10.110.10">
    <property type="entry name" value="Ubiquitin Conjugating Enzyme"/>
    <property type="match status" value="1"/>
</dbReference>
<dbReference type="Proteomes" id="UP000683360">
    <property type="component" value="Unassembled WGS sequence"/>
</dbReference>
<protein>
    <recommendedName>
        <fullName evidence="1">E2 ubiquitin-conjugating enzyme</fullName>
        <ecNumber evidence="1">2.3.2.23</ecNumber>
    </recommendedName>
</protein>
<dbReference type="InterPro" id="IPR050113">
    <property type="entry name" value="Ub_conjugating_enzyme"/>
</dbReference>
<evidence type="ECO:0000313" key="10">
    <source>
        <dbReference type="EMBL" id="CAG2237227.1"/>
    </source>
</evidence>
<evidence type="ECO:0000313" key="11">
    <source>
        <dbReference type="Proteomes" id="UP000683360"/>
    </source>
</evidence>
<keyword evidence="3 8" id="KW-0547">Nucleotide-binding</keyword>
<proteinExistence type="inferred from homology"/>
<dbReference type="AlphaFoldDB" id="A0A8S3U3X6"/>
<dbReference type="InterPro" id="IPR023313">
    <property type="entry name" value="UBQ-conjugating_AS"/>
</dbReference>
<keyword evidence="5 8" id="KW-0067">ATP-binding</keyword>
<dbReference type="CDD" id="cd23795">
    <property type="entry name" value="UBCc_UBE2G1"/>
    <property type="match status" value="1"/>
</dbReference>
<dbReference type="GO" id="GO:0061631">
    <property type="term" value="F:ubiquitin conjugating enzyme activity"/>
    <property type="evidence" value="ECO:0007669"/>
    <property type="project" value="UniProtKB-EC"/>
</dbReference>
<gene>
    <name evidence="10" type="ORF">MEDL_49700</name>
</gene>
<keyword evidence="4 8" id="KW-0833">Ubl conjugation pathway</keyword>
<dbReference type="Pfam" id="PF00179">
    <property type="entry name" value="UQ_con"/>
    <property type="match status" value="1"/>
</dbReference>
<sequence>MMSPEKRTFCSQTNNRNHCADPDPKFKIDTTCNSIPFFMVDHIASDMIKNPVPGFSAGLVDDEDIYKWEVVIYGPPDTPLEGGVFKAHLTFPREYPQKPPKMLFLSEMWHPNIGQDGLVCISILHEAGEDKWGYESASERWLPVHTVETILISVISMLADPNDESPANVDAAKEWRKIELFLTKSS</sequence>
<keyword evidence="11" id="KW-1185">Reference proteome</keyword>
<keyword evidence="2 10" id="KW-0808">Transferase</keyword>
<dbReference type="FunFam" id="3.10.110.10:FF:000018">
    <property type="entry name" value="Ubiquitin-conjugating enzyme E2 G1"/>
    <property type="match status" value="1"/>
</dbReference>